<keyword evidence="4 6" id="KW-1133">Transmembrane helix</keyword>
<sequence>MKKLFRSTTDRKISGLCGGIGEMLNIDPTLIRVLFVIFAFCSFGAMLFIYIVSSIFVPKSPYSSMNYNHYHY</sequence>
<dbReference type="PANTHER" id="PTHR33885:SF3">
    <property type="entry name" value="PHAGE SHOCK PROTEIN C"/>
    <property type="match status" value="1"/>
</dbReference>
<evidence type="ECO:0000256" key="2">
    <source>
        <dbReference type="ARBA" id="ARBA00022475"/>
    </source>
</evidence>
<dbReference type="InterPro" id="IPR052027">
    <property type="entry name" value="PspC"/>
</dbReference>
<evidence type="ECO:0000313" key="9">
    <source>
        <dbReference type="Proteomes" id="UP000683139"/>
    </source>
</evidence>
<keyword evidence="3 6" id="KW-0812">Transmembrane</keyword>
<reference evidence="8" key="1">
    <citation type="submission" date="2021-03" db="EMBL/GenBank/DDBJ databases">
        <title>Antimicrobial resistance genes in bacteria isolated from Japanese honey, and their potential for conferring macrolide and lincosamide resistance in the American foulbrood pathogen Paenibacillus larvae.</title>
        <authorList>
            <person name="Okamoto M."/>
            <person name="Kumagai M."/>
            <person name="Kanamori H."/>
            <person name="Takamatsu D."/>
        </authorList>
    </citation>
    <scope>NUCLEOTIDE SEQUENCE</scope>
    <source>
        <strain evidence="8">J40TS1</strain>
    </source>
</reference>
<comment type="caution">
    <text evidence="8">The sequence shown here is derived from an EMBL/GenBank/DDBJ whole genome shotgun (WGS) entry which is preliminary data.</text>
</comment>
<gene>
    <name evidence="8" type="ORF">J40TS1_41900</name>
</gene>
<keyword evidence="9" id="KW-1185">Reference proteome</keyword>
<organism evidence="8 9">
    <name type="scientific">Paenibacillus montaniterrae</name>
    <dbReference type="NCBI Taxonomy" id="429341"/>
    <lineage>
        <taxon>Bacteria</taxon>
        <taxon>Bacillati</taxon>
        <taxon>Bacillota</taxon>
        <taxon>Bacilli</taxon>
        <taxon>Bacillales</taxon>
        <taxon>Paenibacillaceae</taxon>
        <taxon>Paenibacillus</taxon>
    </lineage>
</organism>
<dbReference type="InterPro" id="IPR007168">
    <property type="entry name" value="Phageshock_PspC_N"/>
</dbReference>
<dbReference type="EMBL" id="BOSE01000009">
    <property type="protein sequence ID" value="GIP18548.1"/>
    <property type="molecule type" value="Genomic_DNA"/>
</dbReference>
<dbReference type="GO" id="GO:0005886">
    <property type="term" value="C:plasma membrane"/>
    <property type="evidence" value="ECO:0007669"/>
    <property type="project" value="UniProtKB-SubCell"/>
</dbReference>
<proteinExistence type="predicted"/>
<dbReference type="AlphaFoldDB" id="A0A920D0H2"/>
<name>A0A920D0H2_9BACL</name>
<evidence type="ECO:0000256" key="4">
    <source>
        <dbReference type="ARBA" id="ARBA00022989"/>
    </source>
</evidence>
<protein>
    <submittedName>
        <fullName evidence="8">PspC domain-containing protein</fullName>
    </submittedName>
</protein>
<evidence type="ECO:0000256" key="3">
    <source>
        <dbReference type="ARBA" id="ARBA00022692"/>
    </source>
</evidence>
<keyword evidence="2" id="KW-1003">Cell membrane</keyword>
<keyword evidence="5 6" id="KW-0472">Membrane</keyword>
<evidence type="ECO:0000259" key="7">
    <source>
        <dbReference type="Pfam" id="PF04024"/>
    </source>
</evidence>
<evidence type="ECO:0000313" key="8">
    <source>
        <dbReference type="EMBL" id="GIP18548.1"/>
    </source>
</evidence>
<accession>A0A920D0H2</accession>
<comment type="subcellular location">
    <subcellularLocation>
        <location evidence="1">Cell membrane</location>
        <topology evidence="1">Single-pass membrane protein</topology>
    </subcellularLocation>
</comment>
<evidence type="ECO:0000256" key="1">
    <source>
        <dbReference type="ARBA" id="ARBA00004162"/>
    </source>
</evidence>
<feature type="transmembrane region" description="Helical" evidence="6">
    <location>
        <begin position="33"/>
        <end position="57"/>
    </location>
</feature>
<evidence type="ECO:0000256" key="5">
    <source>
        <dbReference type="ARBA" id="ARBA00023136"/>
    </source>
</evidence>
<evidence type="ECO:0000256" key="6">
    <source>
        <dbReference type="SAM" id="Phobius"/>
    </source>
</evidence>
<dbReference type="Proteomes" id="UP000683139">
    <property type="component" value="Unassembled WGS sequence"/>
</dbReference>
<dbReference type="PANTHER" id="PTHR33885">
    <property type="entry name" value="PHAGE SHOCK PROTEIN C"/>
    <property type="match status" value="1"/>
</dbReference>
<dbReference type="RefSeq" id="WP_213519119.1">
    <property type="nucleotide sequence ID" value="NZ_BOSE01000009.1"/>
</dbReference>
<feature type="domain" description="Phage shock protein PspC N-terminal" evidence="7">
    <location>
        <begin position="2"/>
        <end position="59"/>
    </location>
</feature>
<dbReference type="Pfam" id="PF04024">
    <property type="entry name" value="PspC"/>
    <property type="match status" value="1"/>
</dbReference>